<dbReference type="Proteomes" id="UP000199664">
    <property type="component" value="Unassembled WGS sequence"/>
</dbReference>
<gene>
    <name evidence="7" type="ORF">SAMN04515666_11089</name>
</gene>
<comment type="subcellular location">
    <subcellularLocation>
        <location evidence="1">Cell membrane</location>
        <topology evidence="1">Multi-pass membrane protein</topology>
    </subcellularLocation>
</comment>
<keyword evidence="5 6" id="KW-0472">Membrane</keyword>
<proteinExistence type="predicted"/>
<dbReference type="InterPro" id="IPR001123">
    <property type="entry name" value="LeuE-type"/>
</dbReference>
<evidence type="ECO:0000313" key="7">
    <source>
        <dbReference type="EMBL" id="SEM34978.1"/>
    </source>
</evidence>
<dbReference type="GO" id="GO:0033228">
    <property type="term" value="P:cysteine export across plasma membrane"/>
    <property type="evidence" value="ECO:0007669"/>
    <property type="project" value="TreeGrafter"/>
</dbReference>
<dbReference type="GO" id="GO:0015171">
    <property type="term" value="F:amino acid transmembrane transporter activity"/>
    <property type="evidence" value="ECO:0007669"/>
    <property type="project" value="TreeGrafter"/>
</dbReference>
<dbReference type="Pfam" id="PF01810">
    <property type="entry name" value="LysE"/>
    <property type="match status" value="1"/>
</dbReference>
<organism evidence="7 8">
    <name type="scientific">Bosea lupini</name>
    <dbReference type="NCBI Taxonomy" id="1036779"/>
    <lineage>
        <taxon>Bacteria</taxon>
        <taxon>Pseudomonadati</taxon>
        <taxon>Pseudomonadota</taxon>
        <taxon>Alphaproteobacteria</taxon>
        <taxon>Hyphomicrobiales</taxon>
        <taxon>Boseaceae</taxon>
        <taxon>Bosea</taxon>
    </lineage>
</organism>
<name>A0A1H7XP42_9HYPH</name>
<keyword evidence="4 6" id="KW-1133">Transmembrane helix</keyword>
<evidence type="ECO:0000256" key="4">
    <source>
        <dbReference type="ARBA" id="ARBA00022989"/>
    </source>
</evidence>
<reference evidence="8" key="1">
    <citation type="submission" date="2016-10" db="EMBL/GenBank/DDBJ databases">
        <authorList>
            <person name="Varghese N."/>
            <person name="Submissions S."/>
        </authorList>
    </citation>
    <scope>NUCLEOTIDE SEQUENCE [LARGE SCALE GENOMIC DNA]</scope>
    <source>
        <strain evidence="8">LMG 26383,CCUG 61248,R- 45681</strain>
    </source>
</reference>
<dbReference type="AlphaFoldDB" id="A0A1H7XP42"/>
<evidence type="ECO:0000256" key="3">
    <source>
        <dbReference type="ARBA" id="ARBA00022692"/>
    </source>
</evidence>
<dbReference type="GO" id="GO:0005886">
    <property type="term" value="C:plasma membrane"/>
    <property type="evidence" value="ECO:0007669"/>
    <property type="project" value="UniProtKB-SubCell"/>
</dbReference>
<evidence type="ECO:0000256" key="2">
    <source>
        <dbReference type="ARBA" id="ARBA00022475"/>
    </source>
</evidence>
<evidence type="ECO:0000256" key="5">
    <source>
        <dbReference type="ARBA" id="ARBA00023136"/>
    </source>
</evidence>
<evidence type="ECO:0000313" key="8">
    <source>
        <dbReference type="Proteomes" id="UP000199664"/>
    </source>
</evidence>
<keyword evidence="8" id="KW-1185">Reference proteome</keyword>
<keyword evidence="2" id="KW-1003">Cell membrane</keyword>
<dbReference type="PANTHER" id="PTHR30086:SF20">
    <property type="entry name" value="ARGININE EXPORTER PROTEIN ARGO-RELATED"/>
    <property type="match status" value="1"/>
</dbReference>
<dbReference type="EMBL" id="FOAN01000010">
    <property type="protein sequence ID" value="SEM34978.1"/>
    <property type="molecule type" value="Genomic_DNA"/>
</dbReference>
<dbReference type="PANTHER" id="PTHR30086">
    <property type="entry name" value="ARGININE EXPORTER PROTEIN ARGO"/>
    <property type="match status" value="1"/>
</dbReference>
<keyword evidence="3 6" id="KW-0812">Transmembrane</keyword>
<evidence type="ECO:0000256" key="6">
    <source>
        <dbReference type="SAM" id="Phobius"/>
    </source>
</evidence>
<accession>A0A1H7XP42</accession>
<evidence type="ECO:0000256" key="1">
    <source>
        <dbReference type="ARBA" id="ARBA00004651"/>
    </source>
</evidence>
<dbReference type="STRING" id="1036779.SAMN04515666_11089"/>
<feature type="transmembrane region" description="Helical" evidence="6">
    <location>
        <begin position="142"/>
        <end position="167"/>
    </location>
</feature>
<feature type="transmembrane region" description="Helical" evidence="6">
    <location>
        <begin position="44"/>
        <end position="67"/>
    </location>
</feature>
<dbReference type="OrthoDB" id="9812084at2"/>
<dbReference type="RefSeq" id="WP_091840984.1">
    <property type="nucleotide sequence ID" value="NZ_FOAN01000010.1"/>
</dbReference>
<protein>
    <submittedName>
        <fullName evidence="7">Threonine/homoserine/homoserine lactone efflux protein</fullName>
    </submittedName>
</protein>
<feature type="transmembrane region" description="Helical" evidence="6">
    <location>
        <begin position="179"/>
        <end position="196"/>
    </location>
</feature>
<sequence length="198" mass="20561">MTPQLLLAFIGYAFVTSITPGPNNTLLLASGANHGFRASLPLLLGINLGFSGLVLAVGLGLGGLFSAIPVLHDILRYAGSAYLLYLAWKIARSAPLEPGAEAAAPLSFPAAAAFQWVNPKAWIMAVGAVAAYTPTEGYFLNLAIVVIAYALVNGPCIAVWAIGGTLLRGLLSDPARQRVFNVVMGLLLAASLYPILAS</sequence>